<gene>
    <name evidence="1" type="primary">Necator_chrIII.g11141</name>
    <name evidence="1" type="ORF">RB195_010376</name>
</gene>
<organism evidence="1 2">
    <name type="scientific">Necator americanus</name>
    <name type="common">Human hookworm</name>
    <dbReference type="NCBI Taxonomy" id="51031"/>
    <lineage>
        <taxon>Eukaryota</taxon>
        <taxon>Metazoa</taxon>
        <taxon>Ecdysozoa</taxon>
        <taxon>Nematoda</taxon>
        <taxon>Chromadorea</taxon>
        <taxon>Rhabditida</taxon>
        <taxon>Rhabditina</taxon>
        <taxon>Rhabditomorpha</taxon>
        <taxon>Strongyloidea</taxon>
        <taxon>Ancylostomatidae</taxon>
        <taxon>Bunostominae</taxon>
        <taxon>Necator</taxon>
    </lineage>
</organism>
<protein>
    <submittedName>
        <fullName evidence="1">Uncharacterized protein</fullName>
    </submittedName>
</protein>
<name>A0ABR1CXP0_NECAM</name>
<reference evidence="1 2" key="1">
    <citation type="submission" date="2023-08" db="EMBL/GenBank/DDBJ databases">
        <title>A Necator americanus chromosomal reference genome.</title>
        <authorList>
            <person name="Ilik V."/>
            <person name="Petrzelkova K.J."/>
            <person name="Pardy F."/>
            <person name="Fuh T."/>
            <person name="Niatou-Singa F.S."/>
            <person name="Gouil Q."/>
            <person name="Baker L."/>
            <person name="Ritchie M.E."/>
            <person name="Jex A.R."/>
            <person name="Gazzola D."/>
            <person name="Li H."/>
            <person name="Toshio Fujiwara R."/>
            <person name="Zhan B."/>
            <person name="Aroian R.V."/>
            <person name="Pafco B."/>
            <person name="Schwarz E.M."/>
        </authorList>
    </citation>
    <scope>NUCLEOTIDE SEQUENCE [LARGE SCALE GENOMIC DNA]</scope>
    <source>
        <strain evidence="1 2">Aroian</strain>
        <tissue evidence="1">Whole animal</tissue>
    </source>
</reference>
<sequence length="89" mass="9758">MTRSLLQLRNRLHLEQLGGASYYGRVVGPLRRVSSRAALGAKAVMPSRRKDCAPPGGNIPWSSVSITRHTHVLRRPTAAILDSTTPRCL</sequence>
<proteinExistence type="predicted"/>
<comment type="caution">
    <text evidence="1">The sequence shown here is derived from an EMBL/GenBank/DDBJ whole genome shotgun (WGS) entry which is preliminary data.</text>
</comment>
<dbReference type="EMBL" id="JAVFWL010000003">
    <property type="protein sequence ID" value="KAK6743072.1"/>
    <property type="molecule type" value="Genomic_DNA"/>
</dbReference>
<accession>A0ABR1CXP0</accession>
<evidence type="ECO:0000313" key="2">
    <source>
        <dbReference type="Proteomes" id="UP001303046"/>
    </source>
</evidence>
<keyword evidence="2" id="KW-1185">Reference proteome</keyword>
<evidence type="ECO:0000313" key="1">
    <source>
        <dbReference type="EMBL" id="KAK6743072.1"/>
    </source>
</evidence>
<dbReference type="Proteomes" id="UP001303046">
    <property type="component" value="Unassembled WGS sequence"/>
</dbReference>